<dbReference type="Proteomes" id="UP000596661">
    <property type="component" value="Chromosome 1"/>
</dbReference>
<dbReference type="PANTHER" id="PTHR33116:SF84">
    <property type="entry name" value="RNA-DIRECTED DNA POLYMERASE"/>
    <property type="match status" value="1"/>
</dbReference>
<organism evidence="2 3">
    <name type="scientific">Cannabis sativa</name>
    <name type="common">Hemp</name>
    <name type="synonym">Marijuana</name>
    <dbReference type="NCBI Taxonomy" id="3483"/>
    <lineage>
        <taxon>Eukaryota</taxon>
        <taxon>Viridiplantae</taxon>
        <taxon>Streptophyta</taxon>
        <taxon>Embryophyta</taxon>
        <taxon>Tracheophyta</taxon>
        <taxon>Spermatophyta</taxon>
        <taxon>Magnoliopsida</taxon>
        <taxon>eudicotyledons</taxon>
        <taxon>Gunneridae</taxon>
        <taxon>Pentapetalae</taxon>
        <taxon>rosids</taxon>
        <taxon>fabids</taxon>
        <taxon>Rosales</taxon>
        <taxon>Cannabaceae</taxon>
        <taxon>Cannabis</taxon>
    </lineage>
</organism>
<dbReference type="SUPFAM" id="SSF56672">
    <property type="entry name" value="DNA/RNA polymerases"/>
    <property type="match status" value="1"/>
</dbReference>
<dbReference type="EnsemblPlants" id="evm.model.01.2527">
    <property type="protein sequence ID" value="cds.evm.model.01.2527"/>
    <property type="gene ID" value="evm.TU.01.2527"/>
</dbReference>
<keyword evidence="3" id="KW-1185">Reference proteome</keyword>
<dbReference type="Pfam" id="PF00078">
    <property type="entry name" value="RVT_1"/>
    <property type="match status" value="1"/>
</dbReference>
<evidence type="ECO:0000259" key="1">
    <source>
        <dbReference type="Pfam" id="PF00078"/>
    </source>
</evidence>
<dbReference type="EMBL" id="UZAU01000073">
    <property type="status" value="NOT_ANNOTATED_CDS"/>
    <property type="molecule type" value="Genomic_DNA"/>
</dbReference>
<accession>A0A803NLI6</accession>
<reference evidence="2" key="2">
    <citation type="submission" date="2021-03" db="UniProtKB">
        <authorList>
            <consortium name="EnsemblPlants"/>
        </authorList>
    </citation>
    <scope>IDENTIFICATION</scope>
</reference>
<evidence type="ECO:0000313" key="3">
    <source>
        <dbReference type="Proteomes" id="UP000596661"/>
    </source>
</evidence>
<dbReference type="InterPro" id="IPR000477">
    <property type="entry name" value="RT_dom"/>
</dbReference>
<reference evidence="2" key="1">
    <citation type="submission" date="2018-11" db="EMBL/GenBank/DDBJ databases">
        <authorList>
            <person name="Grassa J C."/>
        </authorList>
    </citation>
    <scope>NUCLEOTIDE SEQUENCE [LARGE SCALE GENOMIC DNA]</scope>
</reference>
<sequence>MHKQIRIHWRVIKDPLELEANFCSSKGNQPFRNRRKVLQTVIRQGNVVSATQAEVLLQRFSFDEVKQAVFAIPGNKAPGPDGYSSFFFQDNWNLIGVEVCEVITSFLHSGNLLREINLIMLTLIPKSKCPNSVGDYRPIAYCNVLYKVATKLICKRLKSVLPFLVSQNQSGFVQGRFIGHNIMICQDLIRHYGKKSGKPNCMIKLDLQKAYDTLEWDFIEEMLSAFKFPESFIKVIMICVRTPRFSLMFNGSMHGFFEAKRGLRQSDPVSPLLFVFGLFPNPSKTSIYCNNMSDTDIQRILDASGFQRHEVPFRYMGVPICPKKISSSECSLLVEKMVARIRTWSTRHLTFAGRVVLINSVLMAIHSYWSQIMVMSKKIVAEIEAICRSFLWSGNHQLKRVAAVA</sequence>
<dbReference type="AlphaFoldDB" id="A0A803NLI6"/>
<dbReference type="OMA" id="ELEANFC"/>
<dbReference type="CDD" id="cd01650">
    <property type="entry name" value="RT_nLTR_like"/>
    <property type="match status" value="1"/>
</dbReference>
<evidence type="ECO:0000313" key="2">
    <source>
        <dbReference type="EnsemblPlants" id="cds.evm.model.01.2527"/>
    </source>
</evidence>
<proteinExistence type="predicted"/>
<dbReference type="InterPro" id="IPR043502">
    <property type="entry name" value="DNA/RNA_pol_sf"/>
</dbReference>
<dbReference type="Gramene" id="evm.model.01.2527">
    <property type="protein sequence ID" value="cds.evm.model.01.2527"/>
    <property type="gene ID" value="evm.TU.01.2527"/>
</dbReference>
<protein>
    <recommendedName>
        <fullName evidence="1">Reverse transcriptase domain-containing protein</fullName>
    </recommendedName>
</protein>
<feature type="domain" description="Reverse transcriptase" evidence="1">
    <location>
        <begin position="124"/>
        <end position="275"/>
    </location>
</feature>
<name>A0A803NLI6_CANSA</name>
<dbReference type="PANTHER" id="PTHR33116">
    <property type="entry name" value="REVERSE TRANSCRIPTASE ZINC-BINDING DOMAIN-CONTAINING PROTEIN-RELATED-RELATED"/>
    <property type="match status" value="1"/>
</dbReference>